<feature type="transmembrane region" description="Helical" evidence="5">
    <location>
        <begin position="178"/>
        <end position="197"/>
    </location>
</feature>
<sequence>MSSLSSLYWPPRQGLHTLQKLPIPLFASVMGWGGLTLVWLAAEAHWQLTPWVSPLLLLISCLILLKIMLALFLKWRYAPQHLLEEFHHPIRISFFPAISIGLMLLAGPVGHYFPNLAVSMWWLGAIVHVGLTLYVLSSWMHHGRSQMIHATPAWFIPVVGNLIAPVAGVNYAPIEVCWFFFAVGLFFWPILKVLIFNRVMFHHPLPEQLMPTLFILLAPPTVAWIAWLKLQNLPIGADLDAFSHILFGFACFMALLLLSQVRYFMQLSFAFSWWAYSFPSAAFSVALFHYADYSGYALFSLLGTLGLTFTTLMVVYLSYKTSKALMQAPATPPAS</sequence>
<accession>A0A1H6SWB3</accession>
<feature type="transmembrane region" description="Helical" evidence="5">
    <location>
        <begin position="209"/>
        <end position="229"/>
    </location>
</feature>
<dbReference type="STRING" id="64971.SAMN05421831_10848"/>
<feature type="transmembrane region" description="Helical" evidence="5">
    <location>
        <begin position="152"/>
        <end position="172"/>
    </location>
</feature>
<dbReference type="GO" id="GO:0005886">
    <property type="term" value="C:plasma membrane"/>
    <property type="evidence" value="ECO:0007669"/>
    <property type="project" value="TreeGrafter"/>
</dbReference>
<dbReference type="AlphaFoldDB" id="A0A1H6SWB3"/>
<dbReference type="Pfam" id="PF03595">
    <property type="entry name" value="SLAC1"/>
    <property type="match status" value="1"/>
</dbReference>
<feature type="transmembrane region" description="Helical" evidence="5">
    <location>
        <begin position="54"/>
        <end position="73"/>
    </location>
</feature>
<reference evidence="7" key="1">
    <citation type="submission" date="2016-10" db="EMBL/GenBank/DDBJ databases">
        <authorList>
            <person name="Varghese N."/>
            <person name="Submissions S."/>
        </authorList>
    </citation>
    <scope>NUCLEOTIDE SEQUENCE [LARGE SCALE GENOMIC DNA]</scope>
    <source>
        <strain evidence="7">DSM 7165</strain>
    </source>
</reference>
<evidence type="ECO:0000313" key="6">
    <source>
        <dbReference type="EMBL" id="SEI71166.1"/>
    </source>
</evidence>
<keyword evidence="3 5" id="KW-1133">Transmembrane helix</keyword>
<dbReference type="PANTHER" id="PTHR37955:SF1">
    <property type="entry name" value="DEP DOMAIN-CONTAINING PROTEIN"/>
    <property type="match status" value="1"/>
</dbReference>
<feature type="transmembrane region" description="Helical" evidence="5">
    <location>
        <begin position="296"/>
        <end position="317"/>
    </location>
</feature>
<dbReference type="Gene3D" id="1.50.10.150">
    <property type="entry name" value="Voltage-dependent anion channel"/>
    <property type="match status" value="1"/>
</dbReference>
<keyword evidence="7" id="KW-1185">Reference proteome</keyword>
<organism evidence="6 7">
    <name type="scientific">Allopseudospirillum japonicum</name>
    <dbReference type="NCBI Taxonomy" id="64971"/>
    <lineage>
        <taxon>Bacteria</taxon>
        <taxon>Pseudomonadati</taxon>
        <taxon>Pseudomonadota</taxon>
        <taxon>Gammaproteobacteria</taxon>
        <taxon>Oceanospirillales</taxon>
        <taxon>Oceanospirillaceae</taxon>
        <taxon>Allopseudospirillum</taxon>
    </lineage>
</organism>
<protein>
    <submittedName>
        <fullName evidence="6">Tellurite resistance protein</fullName>
    </submittedName>
</protein>
<keyword evidence="2 5" id="KW-0812">Transmembrane</keyword>
<dbReference type="RefSeq" id="WP_093310115.1">
    <property type="nucleotide sequence ID" value="NZ_FNYH01000008.1"/>
</dbReference>
<feature type="transmembrane region" description="Helical" evidence="5">
    <location>
        <begin position="119"/>
        <end position="140"/>
    </location>
</feature>
<dbReference type="InterPro" id="IPR038665">
    <property type="entry name" value="Voltage-dep_anion_channel_sf"/>
</dbReference>
<dbReference type="GO" id="GO:0046583">
    <property type="term" value="F:monoatomic cation efflux transmembrane transporter activity"/>
    <property type="evidence" value="ECO:0007669"/>
    <property type="project" value="TreeGrafter"/>
</dbReference>
<comment type="subcellular location">
    <subcellularLocation>
        <location evidence="1">Membrane</location>
        <topology evidence="1">Multi-pass membrane protein</topology>
    </subcellularLocation>
</comment>
<evidence type="ECO:0000256" key="4">
    <source>
        <dbReference type="ARBA" id="ARBA00023136"/>
    </source>
</evidence>
<dbReference type="InterPro" id="IPR004695">
    <property type="entry name" value="SLAC1/Mae1/Ssu1/TehA"/>
</dbReference>
<dbReference type="InterPro" id="IPR052951">
    <property type="entry name" value="Tellurite_res_ion_channel"/>
</dbReference>
<dbReference type="OrthoDB" id="309023at2"/>
<proteinExistence type="predicted"/>
<evidence type="ECO:0000256" key="2">
    <source>
        <dbReference type="ARBA" id="ARBA00022692"/>
    </source>
</evidence>
<feature type="transmembrane region" description="Helical" evidence="5">
    <location>
        <begin position="94"/>
        <end position="113"/>
    </location>
</feature>
<gene>
    <name evidence="6" type="ORF">SAMN05421831_10848</name>
</gene>
<evidence type="ECO:0000313" key="7">
    <source>
        <dbReference type="Proteomes" id="UP000242999"/>
    </source>
</evidence>
<dbReference type="CDD" id="cd09323">
    <property type="entry name" value="TDT_SLAC1_like"/>
    <property type="match status" value="1"/>
</dbReference>
<evidence type="ECO:0000256" key="1">
    <source>
        <dbReference type="ARBA" id="ARBA00004141"/>
    </source>
</evidence>
<feature type="transmembrane region" description="Helical" evidence="5">
    <location>
        <begin position="241"/>
        <end position="258"/>
    </location>
</feature>
<dbReference type="EMBL" id="FNYH01000008">
    <property type="protein sequence ID" value="SEI71166.1"/>
    <property type="molecule type" value="Genomic_DNA"/>
</dbReference>
<dbReference type="Proteomes" id="UP000242999">
    <property type="component" value="Unassembled WGS sequence"/>
</dbReference>
<feature type="transmembrane region" description="Helical" evidence="5">
    <location>
        <begin position="21"/>
        <end position="42"/>
    </location>
</feature>
<name>A0A1H6SWB3_9GAMM</name>
<feature type="transmembrane region" description="Helical" evidence="5">
    <location>
        <begin position="270"/>
        <end position="290"/>
    </location>
</feature>
<evidence type="ECO:0000256" key="5">
    <source>
        <dbReference type="SAM" id="Phobius"/>
    </source>
</evidence>
<keyword evidence="4 5" id="KW-0472">Membrane</keyword>
<evidence type="ECO:0000256" key="3">
    <source>
        <dbReference type="ARBA" id="ARBA00022989"/>
    </source>
</evidence>
<dbReference type="PANTHER" id="PTHR37955">
    <property type="entry name" value="TELLURITE RESISTANCE PROTEIN TEHA"/>
    <property type="match status" value="1"/>
</dbReference>